<dbReference type="Gene3D" id="3.40.50.720">
    <property type="entry name" value="NAD(P)-binding Rossmann-like Domain"/>
    <property type="match status" value="1"/>
</dbReference>
<sequence>MTILVAGATGNFGGRIVHALLERGATVRALVRAGTDQPKLDKLKDKGAEIVSVDMTDSGQLTVACNNVDCVVSALQGLHDVIVNTQSRLLDAAIAAGVPRFIPSDFSTDFTQLPGGENRNFDLRREFMEYIDSTSIRATSVMNGAFADLLSRDMPLLDFSKKQAGYWDDEHQKADFTTMDDVAAFTADAALDVGTPRILRIASFQISPAELAKAASEVTGHTFTLTNMGRLADLAAYNRRGRAADPDGENQLYPRWQQGQYMQSMFSVLNDPLDNSRYPDIQWTSVKDVLKKRV</sequence>
<name>A0A7L5DGF1_9BACT</name>
<reference evidence="4 5" key="1">
    <citation type="submission" date="2020-04" db="EMBL/GenBank/DDBJ databases">
        <title>Genome sequencing of novel species.</title>
        <authorList>
            <person name="Heo J."/>
            <person name="Kim S.-J."/>
            <person name="Kim J.-S."/>
            <person name="Hong S.-B."/>
            <person name="Kwon S.-W."/>
        </authorList>
    </citation>
    <scope>NUCLEOTIDE SEQUENCE [LARGE SCALE GENOMIC DNA]</scope>
    <source>
        <strain evidence="4 5">CJU-R4</strain>
    </source>
</reference>
<keyword evidence="5" id="KW-1185">Reference proteome</keyword>
<evidence type="ECO:0000313" key="5">
    <source>
        <dbReference type="Proteomes" id="UP000501128"/>
    </source>
</evidence>
<evidence type="ECO:0000259" key="3">
    <source>
        <dbReference type="Pfam" id="PF05368"/>
    </source>
</evidence>
<dbReference type="InterPro" id="IPR051609">
    <property type="entry name" value="NmrA/Isoflavone_reductase-like"/>
</dbReference>
<dbReference type="CDD" id="cd05259">
    <property type="entry name" value="PCBER_SDR_a"/>
    <property type="match status" value="1"/>
</dbReference>
<keyword evidence="2" id="KW-0560">Oxidoreductase</keyword>
<protein>
    <submittedName>
        <fullName evidence="4">Aromatic alcohol reductase</fullName>
    </submittedName>
</protein>
<dbReference type="AlphaFoldDB" id="A0A7L5DGF1"/>
<proteinExistence type="predicted"/>
<keyword evidence="1" id="KW-0521">NADP</keyword>
<evidence type="ECO:0000256" key="2">
    <source>
        <dbReference type="ARBA" id="ARBA00023002"/>
    </source>
</evidence>
<dbReference type="InterPro" id="IPR008030">
    <property type="entry name" value="NmrA-like"/>
</dbReference>
<dbReference type="Gene3D" id="3.90.25.10">
    <property type="entry name" value="UDP-galactose 4-epimerase, domain 1"/>
    <property type="match status" value="1"/>
</dbReference>
<dbReference type="RefSeq" id="WP_169548929.1">
    <property type="nucleotide sequence ID" value="NZ_CP051677.1"/>
</dbReference>
<accession>A0A7L5DGF1</accession>
<dbReference type="InterPro" id="IPR036291">
    <property type="entry name" value="NAD(P)-bd_dom_sf"/>
</dbReference>
<gene>
    <name evidence="4" type="ORF">HH216_00080</name>
</gene>
<evidence type="ECO:0000313" key="4">
    <source>
        <dbReference type="EMBL" id="QJD76985.1"/>
    </source>
</evidence>
<dbReference type="Proteomes" id="UP000501128">
    <property type="component" value="Chromosome"/>
</dbReference>
<dbReference type="PANTHER" id="PTHR47706:SF1">
    <property type="entry name" value="CIPA-LIKE, PUTATIVE (AFU_ORTHOLOGUE AFUA_1G12460)-RELATED"/>
    <property type="match status" value="1"/>
</dbReference>
<dbReference type="PANTHER" id="PTHR47706">
    <property type="entry name" value="NMRA-LIKE FAMILY PROTEIN"/>
    <property type="match status" value="1"/>
</dbReference>
<evidence type="ECO:0000256" key="1">
    <source>
        <dbReference type="ARBA" id="ARBA00022857"/>
    </source>
</evidence>
<dbReference type="EMBL" id="CP051677">
    <property type="protein sequence ID" value="QJD76985.1"/>
    <property type="molecule type" value="Genomic_DNA"/>
</dbReference>
<dbReference type="GO" id="GO:0016491">
    <property type="term" value="F:oxidoreductase activity"/>
    <property type="evidence" value="ECO:0007669"/>
    <property type="project" value="UniProtKB-KW"/>
</dbReference>
<dbReference type="InterPro" id="IPR045312">
    <property type="entry name" value="PCBER-like"/>
</dbReference>
<organism evidence="4 5">
    <name type="scientific">Spirosoma rhododendri</name>
    <dbReference type="NCBI Taxonomy" id="2728024"/>
    <lineage>
        <taxon>Bacteria</taxon>
        <taxon>Pseudomonadati</taxon>
        <taxon>Bacteroidota</taxon>
        <taxon>Cytophagia</taxon>
        <taxon>Cytophagales</taxon>
        <taxon>Cytophagaceae</taxon>
        <taxon>Spirosoma</taxon>
    </lineage>
</organism>
<dbReference type="Pfam" id="PF05368">
    <property type="entry name" value="NmrA"/>
    <property type="match status" value="1"/>
</dbReference>
<dbReference type="KEGG" id="srho:HH216_00080"/>
<feature type="domain" description="NmrA-like" evidence="3">
    <location>
        <begin position="2"/>
        <end position="226"/>
    </location>
</feature>
<dbReference type="SUPFAM" id="SSF51735">
    <property type="entry name" value="NAD(P)-binding Rossmann-fold domains"/>
    <property type="match status" value="1"/>
</dbReference>